<sequence length="199" mass="21971">MATASEDGRRQGIIHYDLKPGNILFDEFGDAKITDFGLSKIVDSAIQQGGGVGENGRDNGDVNGEVCCAEASMSLTSQGAGTYWYLPPECFMTQSNIRISNKVDVWSIGVIYYQMLYGRRPFGDGQSQDKVLSNQTMLNAHEVIFPSNSVNGSSSGGRKIIQVSEEGKEFIRTCLIYDQADRPSVCDLCQHKYLYRKDV</sequence>
<dbReference type="GO" id="GO:0007059">
    <property type="term" value="P:chromosome segregation"/>
    <property type="evidence" value="ECO:0007669"/>
    <property type="project" value="TreeGrafter"/>
</dbReference>
<dbReference type="AlphaFoldDB" id="A0A7S0BUL1"/>
<dbReference type="PANTHER" id="PTHR22974">
    <property type="entry name" value="MIXED LINEAGE PROTEIN KINASE"/>
    <property type="match status" value="1"/>
</dbReference>
<dbReference type="InterPro" id="IPR008271">
    <property type="entry name" value="Ser/Thr_kinase_AS"/>
</dbReference>
<organism evidence="7">
    <name type="scientific">Proboscia inermis</name>
    <dbReference type="NCBI Taxonomy" id="420281"/>
    <lineage>
        <taxon>Eukaryota</taxon>
        <taxon>Sar</taxon>
        <taxon>Stramenopiles</taxon>
        <taxon>Ochrophyta</taxon>
        <taxon>Bacillariophyta</taxon>
        <taxon>Coscinodiscophyceae</taxon>
        <taxon>Rhizosoleniophycidae</taxon>
        <taxon>Rhizosoleniales</taxon>
        <taxon>Rhizosoleniaceae</taxon>
        <taxon>Proboscia</taxon>
    </lineage>
</organism>
<evidence type="ECO:0000256" key="1">
    <source>
        <dbReference type="ARBA" id="ARBA00022527"/>
    </source>
</evidence>
<feature type="domain" description="Protein kinase" evidence="6">
    <location>
        <begin position="1"/>
        <end position="194"/>
    </location>
</feature>
<proteinExistence type="predicted"/>
<evidence type="ECO:0000313" key="7">
    <source>
        <dbReference type="EMBL" id="CAD8404010.1"/>
    </source>
</evidence>
<keyword evidence="5" id="KW-0067">ATP-binding</keyword>
<accession>A0A7S0BUL1</accession>
<dbReference type="GO" id="GO:0035556">
    <property type="term" value="P:intracellular signal transduction"/>
    <property type="evidence" value="ECO:0007669"/>
    <property type="project" value="TreeGrafter"/>
</dbReference>
<keyword evidence="1" id="KW-0723">Serine/threonine-protein kinase</keyword>
<protein>
    <recommendedName>
        <fullName evidence="6">Protein kinase domain-containing protein</fullName>
    </recommendedName>
</protein>
<dbReference type="SMART" id="SM00220">
    <property type="entry name" value="S_TKc"/>
    <property type="match status" value="1"/>
</dbReference>
<dbReference type="Gene3D" id="1.10.510.10">
    <property type="entry name" value="Transferase(Phosphotransferase) domain 1"/>
    <property type="match status" value="1"/>
</dbReference>
<dbReference type="Pfam" id="PF00069">
    <property type="entry name" value="Pkinase"/>
    <property type="match status" value="1"/>
</dbReference>
<dbReference type="SUPFAM" id="SSF56112">
    <property type="entry name" value="Protein kinase-like (PK-like)"/>
    <property type="match status" value="1"/>
</dbReference>
<evidence type="ECO:0000256" key="2">
    <source>
        <dbReference type="ARBA" id="ARBA00022679"/>
    </source>
</evidence>
<dbReference type="GO" id="GO:0005524">
    <property type="term" value="F:ATP binding"/>
    <property type="evidence" value="ECO:0007669"/>
    <property type="project" value="UniProtKB-KW"/>
</dbReference>
<dbReference type="EMBL" id="HBEL01000238">
    <property type="protein sequence ID" value="CAD8404010.1"/>
    <property type="molecule type" value="Transcribed_RNA"/>
</dbReference>
<reference evidence="7" key="1">
    <citation type="submission" date="2021-01" db="EMBL/GenBank/DDBJ databases">
        <authorList>
            <person name="Corre E."/>
            <person name="Pelletier E."/>
            <person name="Niang G."/>
            <person name="Scheremetjew M."/>
            <person name="Finn R."/>
            <person name="Kale V."/>
            <person name="Holt S."/>
            <person name="Cochrane G."/>
            <person name="Meng A."/>
            <person name="Brown T."/>
            <person name="Cohen L."/>
        </authorList>
    </citation>
    <scope>NUCLEOTIDE SEQUENCE</scope>
    <source>
        <strain evidence="7">CCAP1064/1</strain>
    </source>
</reference>
<keyword evidence="3" id="KW-0547">Nucleotide-binding</keyword>
<name>A0A7S0BUL1_9STRA</name>
<dbReference type="InterPro" id="IPR011009">
    <property type="entry name" value="Kinase-like_dom_sf"/>
</dbReference>
<dbReference type="GO" id="GO:0005634">
    <property type="term" value="C:nucleus"/>
    <property type="evidence" value="ECO:0007669"/>
    <property type="project" value="TreeGrafter"/>
</dbReference>
<dbReference type="InterPro" id="IPR000719">
    <property type="entry name" value="Prot_kinase_dom"/>
</dbReference>
<evidence type="ECO:0000259" key="6">
    <source>
        <dbReference type="PROSITE" id="PS50011"/>
    </source>
</evidence>
<dbReference type="GO" id="GO:0004674">
    <property type="term" value="F:protein serine/threonine kinase activity"/>
    <property type="evidence" value="ECO:0007669"/>
    <property type="project" value="UniProtKB-KW"/>
</dbReference>
<keyword evidence="2" id="KW-0808">Transferase</keyword>
<keyword evidence="4" id="KW-0418">Kinase</keyword>
<evidence type="ECO:0000256" key="3">
    <source>
        <dbReference type="ARBA" id="ARBA00022741"/>
    </source>
</evidence>
<dbReference type="PROSITE" id="PS50011">
    <property type="entry name" value="PROTEIN_KINASE_DOM"/>
    <property type="match status" value="1"/>
</dbReference>
<evidence type="ECO:0000256" key="5">
    <source>
        <dbReference type="ARBA" id="ARBA00022840"/>
    </source>
</evidence>
<gene>
    <name evidence="7" type="ORF">PINE0816_LOCUS110</name>
</gene>
<evidence type="ECO:0000256" key="4">
    <source>
        <dbReference type="ARBA" id="ARBA00022777"/>
    </source>
</evidence>
<dbReference type="PANTHER" id="PTHR22974:SF23">
    <property type="entry name" value="TOUSLED-LIKE KINASE, ISOFORM G"/>
    <property type="match status" value="1"/>
</dbReference>
<dbReference type="PROSITE" id="PS00108">
    <property type="entry name" value="PROTEIN_KINASE_ST"/>
    <property type="match status" value="1"/>
</dbReference>